<name>A0ABP1C0K8_9BRYO</name>
<dbReference type="Gene3D" id="2.60.40.420">
    <property type="entry name" value="Cupredoxins - blue copper proteins"/>
    <property type="match status" value="1"/>
</dbReference>
<reference evidence="4" key="1">
    <citation type="submission" date="2024-03" db="EMBL/GenBank/DDBJ databases">
        <authorList>
            <consortium name="ELIXIR-Norway"/>
            <consortium name="Elixir Norway"/>
        </authorList>
    </citation>
    <scope>NUCLEOTIDE SEQUENCE</scope>
</reference>
<dbReference type="Pfam" id="PF02298">
    <property type="entry name" value="Cu_bind_like"/>
    <property type="match status" value="1"/>
</dbReference>
<evidence type="ECO:0000256" key="1">
    <source>
        <dbReference type="SAM" id="MobiDB-lite"/>
    </source>
</evidence>
<dbReference type="PROSITE" id="PS51485">
    <property type="entry name" value="PHYTOCYANIN"/>
    <property type="match status" value="1"/>
</dbReference>
<evidence type="ECO:0000313" key="5">
    <source>
        <dbReference type="Proteomes" id="UP001497522"/>
    </source>
</evidence>
<dbReference type="InterPro" id="IPR003245">
    <property type="entry name" value="Phytocyanin_dom"/>
</dbReference>
<evidence type="ECO:0000256" key="2">
    <source>
        <dbReference type="SAM" id="SignalP"/>
    </source>
</evidence>
<evidence type="ECO:0000313" key="4">
    <source>
        <dbReference type="EMBL" id="CAK9882261.1"/>
    </source>
</evidence>
<organism evidence="4 5">
    <name type="scientific">Sphagnum jensenii</name>
    <dbReference type="NCBI Taxonomy" id="128206"/>
    <lineage>
        <taxon>Eukaryota</taxon>
        <taxon>Viridiplantae</taxon>
        <taxon>Streptophyta</taxon>
        <taxon>Embryophyta</taxon>
        <taxon>Bryophyta</taxon>
        <taxon>Sphagnophytina</taxon>
        <taxon>Sphagnopsida</taxon>
        <taxon>Sphagnales</taxon>
        <taxon>Sphagnaceae</taxon>
        <taxon>Sphagnum</taxon>
    </lineage>
</organism>
<gene>
    <name evidence="4" type="ORF">CSSPJE1EN2_LOCUS23617</name>
</gene>
<dbReference type="PANTHER" id="PTHR33021">
    <property type="entry name" value="BLUE COPPER PROTEIN"/>
    <property type="match status" value="1"/>
</dbReference>
<dbReference type="SUPFAM" id="SSF49503">
    <property type="entry name" value="Cupredoxins"/>
    <property type="match status" value="1"/>
</dbReference>
<feature type="region of interest" description="Disordered" evidence="1">
    <location>
        <begin position="228"/>
        <end position="262"/>
    </location>
</feature>
<feature type="chain" id="PRO_5047239552" description="Phytocyanin domain-containing protein" evidence="2">
    <location>
        <begin position="41"/>
        <end position="283"/>
    </location>
</feature>
<dbReference type="EMBL" id="OZ023710">
    <property type="protein sequence ID" value="CAK9882261.1"/>
    <property type="molecule type" value="Genomic_DNA"/>
</dbReference>
<evidence type="ECO:0000259" key="3">
    <source>
        <dbReference type="PROSITE" id="PS51485"/>
    </source>
</evidence>
<dbReference type="PANTHER" id="PTHR33021:SF489">
    <property type="entry name" value="BASIC BLUE PROTEIN-LIKE"/>
    <property type="match status" value="1"/>
</dbReference>
<sequence>MAVVASSAATMLRFNFSSLVQLHLCLIAIAILLFAQQSSAKTLNVGGALGWTDFNTAISAAPNYEKWSSTNSINVGDVLVFSFPAGFQNVYLMPTKSAHDICDFSEATELDAGNAGTYAWRATKEGTYYFSSNKLVEGLGTHCKAGQKLAITVTAAKVTTTTMSSSTKELEPESYFGQRFTRSMIESLATAPAVAPVSPPAPVPVGAPVPVVAPPVVAPVAAPVLTPTPTPSTSPPLASPPAPPTGPAAAPASPPGHNAGAKVSTQAGPGIFTATLALVALCL</sequence>
<accession>A0ABP1C0K8</accession>
<dbReference type="Proteomes" id="UP001497522">
    <property type="component" value="Chromosome 9"/>
</dbReference>
<dbReference type="InterPro" id="IPR008972">
    <property type="entry name" value="Cupredoxin"/>
</dbReference>
<feature type="signal peptide" evidence="2">
    <location>
        <begin position="1"/>
        <end position="40"/>
    </location>
</feature>
<protein>
    <recommendedName>
        <fullName evidence="3">Phytocyanin domain-containing protein</fullName>
    </recommendedName>
</protein>
<dbReference type="CDD" id="cd04216">
    <property type="entry name" value="Phytocyanin"/>
    <property type="match status" value="1"/>
</dbReference>
<feature type="domain" description="Phytocyanin" evidence="3">
    <location>
        <begin position="41"/>
        <end position="155"/>
    </location>
</feature>
<keyword evidence="5" id="KW-1185">Reference proteome</keyword>
<dbReference type="InterPro" id="IPR039391">
    <property type="entry name" value="Phytocyanin-like"/>
</dbReference>
<feature type="compositionally biased region" description="Pro residues" evidence="1">
    <location>
        <begin position="228"/>
        <end position="246"/>
    </location>
</feature>
<keyword evidence="2" id="KW-0732">Signal</keyword>
<proteinExistence type="predicted"/>